<evidence type="ECO:0000313" key="1">
    <source>
        <dbReference type="EMBL" id="ASB89308.1"/>
    </source>
</evidence>
<reference evidence="1 2" key="1">
    <citation type="submission" date="2017-06" db="EMBL/GenBank/DDBJ databases">
        <title>Genome sequence of Bacillus sonorensis strain SRCM101395.</title>
        <authorList>
            <person name="Cho S.H."/>
        </authorList>
    </citation>
    <scope>NUCLEOTIDE SEQUENCE [LARGE SCALE GENOMIC DNA]</scope>
    <source>
        <strain evidence="1 2">SRCM101395</strain>
    </source>
</reference>
<keyword evidence="2" id="KW-1185">Reference proteome</keyword>
<name>A0ABN5AEU8_9BACI</name>
<dbReference type="Proteomes" id="UP000196877">
    <property type="component" value="Chromosome"/>
</dbReference>
<organism evidence="1 2">
    <name type="scientific">Bacillus sonorensis</name>
    <dbReference type="NCBI Taxonomy" id="119858"/>
    <lineage>
        <taxon>Bacteria</taxon>
        <taxon>Bacillati</taxon>
        <taxon>Bacillota</taxon>
        <taxon>Bacilli</taxon>
        <taxon>Bacillales</taxon>
        <taxon>Bacillaceae</taxon>
        <taxon>Bacillus</taxon>
    </lineage>
</organism>
<evidence type="ECO:0000313" key="2">
    <source>
        <dbReference type="Proteomes" id="UP000196877"/>
    </source>
</evidence>
<dbReference type="EMBL" id="CP021920">
    <property type="protein sequence ID" value="ASB89308.1"/>
    <property type="molecule type" value="Genomic_DNA"/>
</dbReference>
<accession>A0ABN5AEU8</accession>
<sequence>MVYKEMRKLDKTAELLNILSMYPERELIFMYPNEGSDHPYTLGYPSRILIDSYITLNDRVWLFNEEKDELFEEIADSVAEDLYTEFPLTNDQSAFVEKQAKKKIESLAWKKAIVVYIKY</sequence>
<gene>
    <name evidence="1" type="ORF">S101395_02801</name>
</gene>
<proteinExistence type="predicted"/>
<protein>
    <submittedName>
        <fullName evidence="1">Uncharacterized protein</fullName>
    </submittedName>
</protein>